<dbReference type="SUPFAM" id="SSF103473">
    <property type="entry name" value="MFS general substrate transporter"/>
    <property type="match status" value="1"/>
</dbReference>
<evidence type="ECO:0000256" key="1">
    <source>
        <dbReference type="ARBA" id="ARBA00004651"/>
    </source>
</evidence>
<dbReference type="InterPro" id="IPR050327">
    <property type="entry name" value="Proton-linked_MCT"/>
</dbReference>
<feature type="compositionally biased region" description="Pro residues" evidence="5">
    <location>
        <begin position="11"/>
        <end position="27"/>
    </location>
</feature>
<evidence type="ECO:0000313" key="9">
    <source>
        <dbReference type="Proteomes" id="UP001550378"/>
    </source>
</evidence>
<feature type="transmembrane region" description="Helical" evidence="6">
    <location>
        <begin position="255"/>
        <end position="273"/>
    </location>
</feature>
<name>A0ABV2W1F4_9ACTN</name>
<dbReference type="RefSeq" id="WP_359656058.1">
    <property type="nucleotide sequence ID" value="NZ_JBEXZP010000112.1"/>
</dbReference>
<feature type="transmembrane region" description="Helical" evidence="6">
    <location>
        <begin position="324"/>
        <end position="342"/>
    </location>
</feature>
<keyword evidence="3 6" id="KW-1133">Transmembrane helix</keyword>
<organism evidence="8 9">
    <name type="scientific">Streptomyces lavendulocolor</name>
    <dbReference type="NCBI Taxonomy" id="67316"/>
    <lineage>
        <taxon>Bacteria</taxon>
        <taxon>Bacillati</taxon>
        <taxon>Actinomycetota</taxon>
        <taxon>Actinomycetes</taxon>
        <taxon>Kitasatosporales</taxon>
        <taxon>Streptomycetaceae</taxon>
        <taxon>Streptomyces</taxon>
    </lineage>
</organism>
<reference evidence="8 9" key="1">
    <citation type="submission" date="2024-06" db="EMBL/GenBank/DDBJ databases">
        <title>The Natural Products Discovery Center: Release of the First 8490 Sequenced Strains for Exploring Actinobacteria Biosynthetic Diversity.</title>
        <authorList>
            <person name="Kalkreuter E."/>
            <person name="Kautsar S.A."/>
            <person name="Yang D."/>
            <person name="Bader C.D."/>
            <person name="Teijaro C.N."/>
            <person name="Fluegel L."/>
            <person name="Davis C.M."/>
            <person name="Simpson J.R."/>
            <person name="Lauterbach L."/>
            <person name="Steele A.D."/>
            <person name="Gui C."/>
            <person name="Meng S."/>
            <person name="Li G."/>
            <person name="Viehrig K."/>
            <person name="Ye F."/>
            <person name="Su P."/>
            <person name="Kiefer A.F."/>
            <person name="Nichols A."/>
            <person name="Cepeda A.J."/>
            <person name="Yan W."/>
            <person name="Fan B."/>
            <person name="Jiang Y."/>
            <person name="Adhikari A."/>
            <person name="Zheng C.-J."/>
            <person name="Schuster L."/>
            <person name="Cowan T.M."/>
            <person name="Smanski M.J."/>
            <person name="Chevrette M.G."/>
            <person name="De Carvalho L.P.S."/>
            <person name="Shen B."/>
        </authorList>
    </citation>
    <scope>NUCLEOTIDE SEQUENCE [LARGE SCALE GENOMIC DNA]</scope>
    <source>
        <strain evidence="8 9">NPDC006337</strain>
    </source>
</reference>
<keyword evidence="2 6" id="KW-0812">Transmembrane</keyword>
<evidence type="ECO:0000313" key="8">
    <source>
        <dbReference type="EMBL" id="MEU0706986.1"/>
    </source>
</evidence>
<dbReference type="Proteomes" id="UP001550378">
    <property type="component" value="Unassembled WGS sequence"/>
</dbReference>
<feature type="transmembrane region" description="Helical" evidence="6">
    <location>
        <begin position="412"/>
        <end position="431"/>
    </location>
</feature>
<feature type="domain" description="Major facilitator superfamily (MFS) profile" evidence="7">
    <location>
        <begin position="35"/>
        <end position="436"/>
    </location>
</feature>
<evidence type="ECO:0000256" key="6">
    <source>
        <dbReference type="SAM" id="Phobius"/>
    </source>
</evidence>
<feature type="transmembrane region" description="Helical" evidence="6">
    <location>
        <begin position="159"/>
        <end position="180"/>
    </location>
</feature>
<feature type="transmembrane region" description="Helical" evidence="6">
    <location>
        <begin position="381"/>
        <end position="400"/>
    </location>
</feature>
<feature type="transmembrane region" description="Helical" evidence="6">
    <location>
        <begin position="293"/>
        <end position="312"/>
    </location>
</feature>
<feature type="transmembrane region" description="Helical" evidence="6">
    <location>
        <begin position="192"/>
        <end position="211"/>
    </location>
</feature>
<dbReference type="EMBL" id="JBEXZR010000004">
    <property type="protein sequence ID" value="MEU0706986.1"/>
    <property type="molecule type" value="Genomic_DNA"/>
</dbReference>
<evidence type="ECO:0000256" key="2">
    <source>
        <dbReference type="ARBA" id="ARBA00022692"/>
    </source>
</evidence>
<keyword evidence="9" id="KW-1185">Reference proteome</keyword>
<dbReference type="InterPro" id="IPR036259">
    <property type="entry name" value="MFS_trans_sf"/>
</dbReference>
<proteinExistence type="predicted"/>
<feature type="transmembrane region" description="Helical" evidence="6">
    <location>
        <begin position="70"/>
        <end position="90"/>
    </location>
</feature>
<feature type="transmembrane region" description="Helical" evidence="6">
    <location>
        <begin position="348"/>
        <end position="369"/>
    </location>
</feature>
<sequence length="442" mass="46389">MLSDVTQTTPAPAPAAPAAPGPPPARPPRVHRAWSVAAVTFVTIIGAAAFVSLPGLLIEPLHGEFGWSRGTIGFAVSVNLALYGLTAPFAAALMDRFGIRRVVAFALTVVATGSLLTVWMTAAWQLVLYWGVLVGLGGGSMALAFAATVTNRWFTARRGLVTGILTAAGASGQLVFLPLLSWLVTHHGWRPAAVTVALSALAVVPLVWLLLRDHPADVGLRPYGADDFVPKPAPVPGAARRTLSVLASAARTGPFWLLAGTFAICGASTNGLVKTHFVPAAHDHGMPMTAAASLLAVIGVFDVVGTIASGWFTDRFEARRLLAVYYALRGISLLFLPLLLAPSVHPPMVFFIVFYGLDWVATVPPTMALCREHYGEDSAIVFGWVLASHQIGAAVVAFAGGWARDVFGSYDVVWYASGALCAAAALMALVIRRSKPVATKAA</sequence>
<dbReference type="CDD" id="cd17355">
    <property type="entry name" value="MFS_YcxA_like"/>
    <property type="match status" value="1"/>
</dbReference>
<dbReference type="InterPro" id="IPR011701">
    <property type="entry name" value="MFS"/>
</dbReference>
<feature type="transmembrane region" description="Helical" evidence="6">
    <location>
        <begin position="102"/>
        <end position="122"/>
    </location>
</feature>
<dbReference type="PANTHER" id="PTHR11360">
    <property type="entry name" value="MONOCARBOXYLATE TRANSPORTER"/>
    <property type="match status" value="1"/>
</dbReference>
<evidence type="ECO:0000256" key="4">
    <source>
        <dbReference type="ARBA" id="ARBA00023136"/>
    </source>
</evidence>
<keyword evidence="4 6" id="KW-0472">Membrane</keyword>
<dbReference type="Gene3D" id="1.20.1250.20">
    <property type="entry name" value="MFS general substrate transporter like domains"/>
    <property type="match status" value="2"/>
</dbReference>
<feature type="transmembrane region" description="Helical" evidence="6">
    <location>
        <begin position="128"/>
        <end position="147"/>
    </location>
</feature>
<dbReference type="InterPro" id="IPR020846">
    <property type="entry name" value="MFS_dom"/>
</dbReference>
<evidence type="ECO:0000256" key="5">
    <source>
        <dbReference type="SAM" id="MobiDB-lite"/>
    </source>
</evidence>
<evidence type="ECO:0000259" key="7">
    <source>
        <dbReference type="PROSITE" id="PS50850"/>
    </source>
</evidence>
<dbReference type="PROSITE" id="PS50850">
    <property type="entry name" value="MFS"/>
    <property type="match status" value="1"/>
</dbReference>
<comment type="subcellular location">
    <subcellularLocation>
        <location evidence="1">Cell membrane</location>
        <topology evidence="1">Multi-pass membrane protein</topology>
    </subcellularLocation>
</comment>
<dbReference type="PANTHER" id="PTHR11360:SF284">
    <property type="entry name" value="EG:103B4.3 PROTEIN-RELATED"/>
    <property type="match status" value="1"/>
</dbReference>
<accession>A0ABV2W1F4</accession>
<evidence type="ECO:0000256" key="3">
    <source>
        <dbReference type="ARBA" id="ARBA00022989"/>
    </source>
</evidence>
<dbReference type="Pfam" id="PF07690">
    <property type="entry name" value="MFS_1"/>
    <property type="match status" value="1"/>
</dbReference>
<protein>
    <submittedName>
        <fullName evidence="8">MFS transporter</fullName>
    </submittedName>
</protein>
<comment type="caution">
    <text evidence="8">The sequence shown here is derived from an EMBL/GenBank/DDBJ whole genome shotgun (WGS) entry which is preliminary data.</text>
</comment>
<feature type="transmembrane region" description="Helical" evidence="6">
    <location>
        <begin position="36"/>
        <end position="58"/>
    </location>
</feature>
<feature type="region of interest" description="Disordered" evidence="5">
    <location>
        <begin position="1"/>
        <end position="27"/>
    </location>
</feature>
<gene>
    <name evidence="8" type="ORF">ABZ508_06325</name>
</gene>